<dbReference type="InterPro" id="IPR013216">
    <property type="entry name" value="Methyltransf_11"/>
</dbReference>
<reference evidence="3" key="1">
    <citation type="submission" date="2016-10" db="EMBL/GenBank/DDBJ databases">
        <authorList>
            <person name="Varghese N."/>
            <person name="Submissions S."/>
        </authorList>
    </citation>
    <scope>NUCLEOTIDE SEQUENCE [LARGE SCALE GENOMIC DNA]</scope>
    <source>
        <strain evidence="3">DSM 45722</strain>
    </source>
</reference>
<dbReference type="Pfam" id="PF08241">
    <property type="entry name" value="Methyltransf_11"/>
    <property type="match status" value="1"/>
</dbReference>
<evidence type="ECO:0000259" key="1">
    <source>
        <dbReference type="Pfam" id="PF08241"/>
    </source>
</evidence>
<dbReference type="Gene3D" id="3.40.50.150">
    <property type="entry name" value="Vaccinia Virus protein VP39"/>
    <property type="match status" value="1"/>
</dbReference>
<dbReference type="GO" id="GO:0032259">
    <property type="term" value="P:methylation"/>
    <property type="evidence" value="ECO:0007669"/>
    <property type="project" value="UniProtKB-KW"/>
</dbReference>
<keyword evidence="3" id="KW-1185">Reference proteome</keyword>
<dbReference type="EMBL" id="FMUH01000001">
    <property type="protein sequence ID" value="SCX39648.1"/>
    <property type="molecule type" value="Genomic_DNA"/>
</dbReference>
<evidence type="ECO:0000313" key="3">
    <source>
        <dbReference type="Proteomes" id="UP000198981"/>
    </source>
</evidence>
<name>A0A1G4XG48_9ACTN</name>
<feature type="domain" description="Methyltransferase type 11" evidence="1">
    <location>
        <begin position="25"/>
        <end position="103"/>
    </location>
</feature>
<dbReference type="CDD" id="cd02440">
    <property type="entry name" value="AdoMet_MTases"/>
    <property type="match status" value="1"/>
</dbReference>
<protein>
    <submittedName>
        <fullName evidence="2">Methyltransferase domain-containing protein</fullName>
    </submittedName>
</protein>
<dbReference type="Proteomes" id="UP000198981">
    <property type="component" value="Unassembled WGS sequence"/>
</dbReference>
<accession>A0A1G4XG48</accession>
<dbReference type="AlphaFoldDB" id="A0A1G4XG48"/>
<organism evidence="2 3">
    <name type="scientific">Klenkia marina</name>
    <dbReference type="NCBI Taxonomy" id="1960309"/>
    <lineage>
        <taxon>Bacteria</taxon>
        <taxon>Bacillati</taxon>
        <taxon>Actinomycetota</taxon>
        <taxon>Actinomycetes</taxon>
        <taxon>Geodermatophilales</taxon>
        <taxon>Geodermatophilaceae</taxon>
        <taxon>Klenkia</taxon>
    </lineage>
</organism>
<dbReference type="InterPro" id="IPR029063">
    <property type="entry name" value="SAM-dependent_MTases_sf"/>
</dbReference>
<dbReference type="SUPFAM" id="SSF53335">
    <property type="entry name" value="S-adenosyl-L-methionine-dependent methyltransferases"/>
    <property type="match status" value="1"/>
</dbReference>
<evidence type="ECO:0000313" key="2">
    <source>
        <dbReference type="EMBL" id="SCX39648.1"/>
    </source>
</evidence>
<keyword evidence="2" id="KW-0489">Methyltransferase</keyword>
<proteinExistence type="predicted"/>
<dbReference type="GO" id="GO:0008757">
    <property type="term" value="F:S-adenosylmethionine-dependent methyltransferase activity"/>
    <property type="evidence" value="ECO:0007669"/>
    <property type="project" value="InterPro"/>
</dbReference>
<gene>
    <name evidence="2" type="ORF">SAMN03159343_0728</name>
</gene>
<keyword evidence="2" id="KW-0808">Transferase</keyword>
<sequence>MPISSPEGKDWTRSRITALDPGSVLDVGAGAGTYAKLLADDRPARLVALEVFEPYVEKYGLRELYDEVLLGDARTTDLPAADVVVLGDVAEHMTVEEAQDLWRRAGEAAGRAVYMSIPIVHYPQGELEHNHHEVHVVDDWDHDKVMAAFPGITDFFRGEVVGVYERRTD</sequence>
<dbReference type="STRING" id="1960309.SAMN03159343_0728"/>
<dbReference type="RefSeq" id="WP_165839255.1">
    <property type="nucleotide sequence ID" value="NZ_FMUH01000001.1"/>
</dbReference>